<dbReference type="KEGG" id="gbi:PG2T_00390"/>
<evidence type="ECO:0000313" key="2">
    <source>
        <dbReference type="Proteomes" id="UP000092952"/>
    </source>
</evidence>
<dbReference type="Proteomes" id="UP000092952">
    <property type="component" value="Chromosome"/>
</dbReference>
<organism evidence="1 2">
    <name type="scientific">Immundisolibacter cernigliae</name>
    <dbReference type="NCBI Taxonomy" id="1810504"/>
    <lineage>
        <taxon>Bacteria</taxon>
        <taxon>Pseudomonadati</taxon>
        <taxon>Pseudomonadota</taxon>
        <taxon>Gammaproteobacteria</taxon>
        <taxon>Immundisolibacterales</taxon>
        <taxon>Immundisolibacteraceae</taxon>
        <taxon>Immundisolibacter</taxon>
    </lineage>
</organism>
<accession>A0A1B1YPV5</accession>
<dbReference type="InParanoid" id="A0A1B1YPV5"/>
<reference evidence="2" key="1">
    <citation type="submission" date="2016-03" db="EMBL/GenBank/DDBJ databases">
        <title>Complete genome sequence of Solimmundus cernigliae, representing a novel lineage of polycyclic aromatic hydrocarbon degraders within the Gammaproteobacteria.</title>
        <authorList>
            <person name="Singleton D.R."/>
            <person name="Dickey A.N."/>
            <person name="Scholl E.H."/>
            <person name="Wright F.A."/>
            <person name="Aitken M.D."/>
        </authorList>
    </citation>
    <scope>NUCLEOTIDE SEQUENCE [LARGE SCALE GENOMIC DNA]</scope>
    <source>
        <strain evidence="2">TR3.2</strain>
    </source>
</reference>
<dbReference type="OrthoDB" id="7063302at2"/>
<proteinExistence type="predicted"/>
<dbReference type="AlphaFoldDB" id="A0A1B1YPV5"/>
<protein>
    <submittedName>
        <fullName evidence="1">Aldehyde dehydrogenase</fullName>
    </submittedName>
</protein>
<evidence type="ECO:0000313" key="1">
    <source>
        <dbReference type="EMBL" id="ANX02805.1"/>
    </source>
</evidence>
<keyword evidence="2" id="KW-1185">Reference proteome</keyword>
<dbReference type="STRING" id="1810504.PG2T_00390"/>
<gene>
    <name evidence="1" type="ORF">PG2T_00390</name>
</gene>
<sequence>MAEMITVEDRNQDTLSRKAGRYLYVDTQLWLEDGQVHRGDGPAVLSPDGAQIWYVRGKEVTREVTAFFFQHKWPLQRGLNTPEKIIEFDARFLK</sequence>
<dbReference type="RefSeq" id="WP_068802321.1">
    <property type="nucleotide sequence ID" value="NZ_CP014671.1"/>
</dbReference>
<name>A0A1B1YPV5_9GAMM</name>
<dbReference type="EMBL" id="CP014671">
    <property type="protein sequence ID" value="ANX02805.1"/>
    <property type="molecule type" value="Genomic_DNA"/>
</dbReference>